<dbReference type="KEGG" id="sbz:A464_4452"/>
<dbReference type="PATRIC" id="fig|1197719.3.peg.4448"/>
<organism evidence="1 2">
    <name type="scientific">Salmonella bongori N268-08</name>
    <dbReference type="NCBI Taxonomy" id="1197719"/>
    <lineage>
        <taxon>Bacteria</taxon>
        <taxon>Pseudomonadati</taxon>
        <taxon>Pseudomonadota</taxon>
        <taxon>Gammaproteobacteria</taxon>
        <taxon>Enterobacterales</taxon>
        <taxon>Enterobacteriaceae</taxon>
        <taxon>Salmonella</taxon>
    </lineage>
</organism>
<protein>
    <submittedName>
        <fullName evidence="1">Uncharacterized protein</fullName>
    </submittedName>
</protein>
<reference evidence="1 2" key="1">
    <citation type="submission" date="2013-07" db="EMBL/GenBank/DDBJ databases">
        <title>Genome sequence of Salmonella bongori N268-08 - a rare clinical isolate.</title>
        <authorList>
            <person name="Marti R."/>
            <person name="Hagens S."/>
            <person name="Loessner M.J."/>
            <person name="Klumpp J."/>
        </authorList>
    </citation>
    <scope>NUCLEOTIDE SEQUENCE [LARGE SCALE GENOMIC DNA]</scope>
    <source>
        <strain evidence="1 2">N268-08</strain>
    </source>
</reference>
<dbReference type="AlphaFoldDB" id="S5N411"/>
<dbReference type="HOGENOM" id="CLU_3332620_0_0_6"/>
<name>S5N411_SALBN</name>
<sequence>MIDFSVSCKTARLIRNPYDKCDEFRQSIDINNKVKVHL</sequence>
<accession>S5N411</accession>
<evidence type="ECO:0000313" key="1">
    <source>
        <dbReference type="EMBL" id="AGR61634.1"/>
    </source>
</evidence>
<proteinExistence type="predicted"/>
<dbReference type="EMBL" id="CP006608">
    <property type="protein sequence ID" value="AGR61634.1"/>
    <property type="molecule type" value="Genomic_DNA"/>
</dbReference>
<gene>
    <name evidence="1" type="ORF">A464_4452</name>
</gene>
<evidence type="ECO:0000313" key="2">
    <source>
        <dbReference type="Proteomes" id="UP000015042"/>
    </source>
</evidence>
<dbReference type="Proteomes" id="UP000015042">
    <property type="component" value="Chromosome"/>
</dbReference>